<dbReference type="PATRIC" id="fig|1422.17.peg.2867"/>
<dbReference type="Proteomes" id="UP000773850">
    <property type="component" value="Unassembled WGS sequence"/>
</dbReference>
<dbReference type="EMBL" id="LQYY01000054">
    <property type="protein sequence ID" value="KYD34312.1"/>
    <property type="molecule type" value="Genomic_DNA"/>
</dbReference>
<evidence type="ECO:0000313" key="3">
    <source>
        <dbReference type="Proteomes" id="UP000075517"/>
    </source>
</evidence>
<accession>A0A150NCK7</accession>
<name>A0A150NCK7_GEOSE</name>
<protein>
    <submittedName>
        <fullName evidence="2">Uncharacterized protein</fullName>
    </submittedName>
</protein>
<dbReference type="EMBL" id="LUCS01000028">
    <property type="protein sequence ID" value="KAF6510840.1"/>
    <property type="molecule type" value="Genomic_DNA"/>
</dbReference>
<comment type="caution">
    <text evidence="2">The sequence shown here is derived from an EMBL/GenBank/DDBJ whole genome shotgun (WGS) entry which is preliminary data.</text>
</comment>
<reference evidence="1 4" key="2">
    <citation type="submission" date="2016-03" db="EMBL/GenBank/DDBJ databases">
        <title>Spore heat resistance.</title>
        <authorList>
            <person name="Boekhorst J."/>
            <person name="Berendsen E.M."/>
            <person name="Wells-Bennik M.H."/>
            <person name="Kuipers O.P."/>
        </authorList>
    </citation>
    <scope>NUCLEOTIDE SEQUENCE [LARGE SCALE GENOMIC DNA]</scope>
    <source>
        <strain evidence="1 4">GS8</strain>
    </source>
</reference>
<evidence type="ECO:0000313" key="2">
    <source>
        <dbReference type="EMBL" id="KYD34312.1"/>
    </source>
</evidence>
<dbReference type="AlphaFoldDB" id="A0A150NCK7"/>
<dbReference type="Proteomes" id="UP000075517">
    <property type="component" value="Unassembled WGS sequence"/>
</dbReference>
<evidence type="ECO:0000313" key="4">
    <source>
        <dbReference type="Proteomes" id="UP000773850"/>
    </source>
</evidence>
<organism evidence="2 3">
    <name type="scientific">Geobacillus stearothermophilus</name>
    <name type="common">Bacillus stearothermophilus</name>
    <dbReference type="NCBI Taxonomy" id="1422"/>
    <lineage>
        <taxon>Bacteria</taxon>
        <taxon>Bacillati</taxon>
        <taxon>Bacillota</taxon>
        <taxon>Bacilli</taxon>
        <taxon>Bacillales</taxon>
        <taxon>Anoxybacillaceae</taxon>
        <taxon>Geobacillus</taxon>
    </lineage>
</organism>
<gene>
    <name evidence="2" type="ORF">B4114_0425</name>
    <name evidence="1" type="ORF">GS8_2997</name>
</gene>
<keyword evidence="4" id="KW-1185">Reference proteome</keyword>
<proteinExistence type="predicted"/>
<reference evidence="2 3" key="1">
    <citation type="submission" date="2016-01" db="EMBL/GenBank/DDBJ databases">
        <title>Draft Genome Sequences of Seven Thermophilic Sporeformers Isolated from Foods.</title>
        <authorList>
            <person name="Berendsen E.M."/>
            <person name="Wells-Bennik M.H."/>
            <person name="Krawcyk A.O."/>
            <person name="De Jong A."/>
            <person name="Holsappel S."/>
            <person name="Eijlander R.T."/>
            <person name="Kuipers O.P."/>
        </authorList>
    </citation>
    <scope>NUCLEOTIDE SEQUENCE [LARGE SCALE GENOMIC DNA]</scope>
    <source>
        <strain evidence="2 3">B4114</strain>
    </source>
</reference>
<sequence>MLSTAFYSYRSATFSRSDSDLKYIIVRQGSQELFSAGLPPSFNDLGN</sequence>
<evidence type="ECO:0000313" key="1">
    <source>
        <dbReference type="EMBL" id="KAF6510840.1"/>
    </source>
</evidence>